<evidence type="ECO:0000256" key="1">
    <source>
        <dbReference type="SAM" id="Phobius"/>
    </source>
</evidence>
<dbReference type="Proteomes" id="UP000326912">
    <property type="component" value="Unassembled WGS sequence"/>
</dbReference>
<keyword evidence="1" id="KW-1133">Transmembrane helix</keyword>
<organism evidence="2 3">
    <name type="scientific">Dictyobacter vulcani</name>
    <dbReference type="NCBI Taxonomy" id="2607529"/>
    <lineage>
        <taxon>Bacteria</taxon>
        <taxon>Bacillati</taxon>
        <taxon>Chloroflexota</taxon>
        <taxon>Ktedonobacteria</taxon>
        <taxon>Ktedonobacterales</taxon>
        <taxon>Dictyobacteraceae</taxon>
        <taxon>Dictyobacter</taxon>
    </lineage>
</organism>
<accession>A0A5J4KNL6</accession>
<dbReference type="AlphaFoldDB" id="A0A5J4KNL6"/>
<reference evidence="2 3" key="1">
    <citation type="submission" date="2019-10" db="EMBL/GenBank/DDBJ databases">
        <title>Dictyobacter vulcani sp. nov., within the class Ktedonobacteria, isolated from soil of volcanic Mt. Zao.</title>
        <authorList>
            <person name="Zheng Y."/>
            <person name="Wang C.M."/>
            <person name="Sakai Y."/>
            <person name="Abe K."/>
            <person name="Yokota A."/>
            <person name="Yabe S."/>
        </authorList>
    </citation>
    <scope>NUCLEOTIDE SEQUENCE [LARGE SCALE GENOMIC DNA]</scope>
    <source>
        <strain evidence="2 3">W12</strain>
    </source>
</reference>
<sequence>MKLPRSTAFISVLLLIGILSLVIIGITNGVGTAMTHGPNMDHVSGVITNIAPDKSFTIKTAKGVIEHFQCSERCSNAIPHMQRHVNERANTDIYYMQTANGTLIAVDVD</sequence>
<name>A0A5J4KNL6_9CHLR</name>
<dbReference type="EMBL" id="BKZW01000001">
    <property type="protein sequence ID" value="GER87931.1"/>
    <property type="molecule type" value="Genomic_DNA"/>
</dbReference>
<keyword evidence="1" id="KW-0812">Transmembrane</keyword>
<keyword evidence="3" id="KW-1185">Reference proteome</keyword>
<comment type="caution">
    <text evidence="2">The sequence shown here is derived from an EMBL/GenBank/DDBJ whole genome shotgun (WGS) entry which is preliminary data.</text>
</comment>
<evidence type="ECO:0000313" key="2">
    <source>
        <dbReference type="EMBL" id="GER87931.1"/>
    </source>
</evidence>
<gene>
    <name evidence="2" type="ORF">KDW_20930</name>
</gene>
<protein>
    <submittedName>
        <fullName evidence="2">Uncharacterized protein</fullName>
    </submittedName>
</protein>
<dbReference type="RefSeq" id="WP_151755876.1">
    <property type="nucleotide sequence ID" value="NZ_BKZW01000001.1"/>
</dbReference>
<feature type="transmembrane region" description="Helical" evidence="1">
    <location>
        <begin position="6"/>
        <end position="26"/>
    </location>
</feature>
<keyword evidence="1" id="KW-0472">Membrane</keyword>
<proteinExistence type="predicted"/>
<evidence type="ECO:0000313" key="3">
    <source>
        <dbReference type="Proteomes" id="UP000326912"/>
    </source>
</evidence>